<dbReference type="GO" id="GO:0005794">
    <property type="term" value="C:Golgi apparatus"/>
    <property type="evidence" value="ECO:0007669"/>
    <property type="project" value="TreeGrafter"/>
</dbReference>
<evidence type="ECO:0000256" key="3">
    <source>
        <dbReference type="ARBA" id="ARBA00022692"/>
    </source>
</evidence>
<dbReference type="GO" id="GO:0005886">
    <property type="term" value="C:plasma membrane"/>
    <property type="evidence" value="ECO:0007669"/>
    <property type="project" value="TreeGrafter"/>
</dbReference>
<dbReference type="GO" id="GO:0000822">
    <property type="term" value="F:inositol hexakisphosphate binding"/>
    <property type="evidence" value="ECO:0007669"/>
    <property type="project" value="TreeGrafter"/>
</dbReference>
<evidence type="ECO:0008006" key="11">
    <source>
        <dbReference type="Google" id="ProtNLM"/>
    </source>
</evidence>
<dbReference type="PANTHER" id="PTHR10783">
    <property type="entry name" value="XENOTROPIC AND POLYTROPIC RETROVIRUS RECEPTOR 1-RELATED"/>
    <property type="match status" value="1"/>
</dbReference>
<dbReference type="PROSITE" id="PS51382">
    <property type="entry name" value="SPX"/>
    <property type="match status" value="1"/>
</dbReference>
<comment type="subcellular location">
    <subcellularLocation>
        <location evidence="1">Membrane</location>
        <topology evidence="1">Multi-pass membrane protein</topology>
    </subcellularLocation>
</comment>
<evidence type="ECO:0000256" key="5">
    <source>
        <dbReference type="ARBA" id="ARBA00023136"/>
    </source>
</evidence>
<feature type="transmembrane region" description="Helical" evidence="6">
    <location>
        <begin position="421"/>
        <end position="443"/>
    </location>
</feature>
<evidence type="ECO:0000313" key="10">
    <source>
        <dbReference type="Proteomes" id="UP000016933"/>
    </source>
</evidence>
<feature type="transmembrane region" description="Helical" evidence="6">
    <location>
        <begin position="148"/>
        <end position="173"/>
    </location>
</feature>
<comment type="similarity">
    <text evidence="2">Belongs to the SYG1 (TC 2.A.94) family.</text>
</comment>
<dbReference type="InterPro" id="IPR004331">
    <property type="entry name" value="SPX_dom"/>
</dbReference>
<feature type="non-terminal residue" evidence="9">
    <location>
        <position position="1"/>
    </location>
</feature>
<feature type="transmembrane region" description="Helical" evidence="6">
    <location>
        <begin position="202"/>
        <end position="220"/>
    </location>
</feature>
<dbReference type="GO" id="GO:0016036">
    <property type="term" value="P:cellular response to phosphate starvation"/>
    <property type="evidence" value="ECO:0007669"/>
    <property type="project" value="TreeGrafter"/>
</dbReference>
<feature type="domain" description="SPX" evidence="8">
    <location>
        <begin position="1"/>
        <end position="54"/>
    </location>
</feature>
<evidence type="ECO:0000256" key="1">
    <source>
        <dbReference type="ARBA" id="ARBA00004141"/>
    </source>
</evidence>
<feature type="transmembrane region" description="Helical" evidence="6">
    <location>
        <begin position="226"/>
        <end position="243"/>
    </location>
</feature>
<protein>
    <recommendedName>
        <fullName evidence="11">EXS domain-containing protein</fullName>
    </recommendedName>
</protein>
<evidence type="ECO:0000256" key="2">
    <source>
        <dbReference type="ARBA" id="ARBA00009665"/>
    </source>
</evidence>
<gene>
    <name evidence="9" type="ORF">DOTSEDRAFT_114310</name>
</gene>
<feature type="non-terminal residue" evidence="9">
    <location>
        <position position="496"/>
    </location>
</feature>
<reference evidence="10" key="1">
    <citation type="journal article" date="2012" name="PLoS Genet.">
        <title>The genomes of the fungal plant pathogens Cladosporium fulvum and Dothistroma septosporum reveal adaptation to different hosts and lifestyles but also signatures of common ancestry.</title>
        <authorList>
            <person name="de Wit P.J.G.M."/>
            <person name="van der Burgt A."/>
            <person name="Oekmen B."/>
            <person name="Stergiopoulos I."/>
            <person name="Abd-Elsalam K.A."/>
            <person name="Aerts A.L."/>
            <person name="Bahkali A.H."/>
            <person name="Beenen H.G."/>
            <person name="Chettri P."/>
            <person name="Cox M.P."/>
            <person name="Datema E."/>
            <person name="de Vries R.P."/>
            <person name="Dhillon B."/>
            <person name="Ganley A.R."/>
            <person name="Griffiths S.A."/>
            <person name="Guo Y."/>
            <person name="Hamelin R.C."/>
            <person name="Henrissat B."/>
            <person name="Kabir M.S."/>
            <person name="Jashni M.K."/>
            <person name="Kema G."/>
            <person name="Klaubauf S."/>
            <person name="Lapidus A."/>
            <person name="Levasseur A."/>
            <person name="Lindquist E."/>
            <person name="Mehrabi R."/>
            <person name="Ohm R.A."/>
            <person name="Owen T.J."/>
            <person name="Salamov A."/>
            <person name="Schwelm A."/>
            <person name="Schijlen E."/>
            <person name="Sun H."/>
            <person name="van den Burg H.A."/>
            <person name="van Ham R.C.H.J."/>
            <person name="Zhang S."/>
            <person name="Goodwin S.B."/>
            <person name="Grigoriev I.V."/>
            <person name="Collemare J."/>
            <person name="Bradshaw R.E."/>
        </authorList>
    </citation>
    <scope>NUCLEOTIDE SEQUENCE [LARGE SCALE GENOMIC DNA]</scope>
    <source>
        <strain evidence="10">NZE10 / CBS 128990</strain>
    </source>
</reference>
<feature type="domain" description="EXS" evidence="7">
    <location>
        <begin position="309"/>
        <end position="496"/>
    </location>
</feature>
<evidence type="ECO:0000256" key="6">
    <source>
        <dbReference type="SAM" id="Phobius"/>
    </source>
</evidence>
<dbReference type="PANTHER" id="PTHR10783:SF103">
    <property type="entry name" value="SOLUTE CARRIER FAMILY 53 MEMBER 1"/>
    <property type="match status" value="1"/>
</dbReference>
<evidence type="ECO:0000259" key="7">
    <source>
        <dbReference type="PROSITE" id="PS51380"/>
    </source>
</evidence>
<accession>M2YNP1</accession>
<dbReference type="GO" id="GO:0006817">
    <property type="term" value="P:phosphate ion transport"/>
    <property type="evidence" value="ECO:0007669"/>
    <property type="project" value="TreeGrafter"/>
</dbReference>
<sequence>YHAARRKMKAALIEYYRGLELLKSYATTNQESYRKMCKKYNKAVKEKLAPTKYMEDKVNKAFFVESDEIDHIMKVTEDLYALHFELGHHKVAVSKLRAKAYKEGHYTGAITRSGALLGVGTVLALQGLTKGAQRLFIVEHPLKEQTEYLLQLYAGYFLMWLLAVFFILCCAMFRRYRVNFQNICDLEKRSALDWKQMIEIPSWLWGLFGLVMYLNFNVMAGGYTMFVYWPIVLIGLTLLLLVWPFRMFYYRTRLWLAYSIWRLVSSGALYTVEFRDFFLGDMFCSLTYALGNIELFFCLYANEWDNPAQCNSSHSRLMGFLAALPSVIRGLQCIRRFGTTHQWWPHLVNLGKYYFGCMMYMCLSYYRISKSQDWLVAFCVVATINSLYCSVWDIYMDFSLGDLKAKHRGLRNTLVYNNVYWIYYAIIVIDVLLRFNWIAYAVYTKDVQHSSICSFFVAFSEVIRRGLWILIRVENEQATNIKLGKAHRVPPLPYKI</sequence>
<keyword evidence="5 6" id="KW-0472">Membrane</keyword>
<dbReference type="Pfam" id="PF03105">
    <property type="entry name" value="SPX"/>
    <property type="match status" value="1"/>
</dbReference>
<dbReference type="AlphaFoldDB" id="M2YNP1"/>
<dbReference type="HOGENOM" id="CLU_006116_1_2_1"/>
<reference evidence="9 10" key="2">
    <citation type="journal article" date="2012" name="PLoS Pathog.">
        <title>Diverse lifestyles and strategies of plant pathogenesis encoded in the genomes of eighteen Dothideomycetes fungi.</title>
        <authorList>
            <person name="Ohm R.A."/>
            <person name="Feau N."/>
            <person name="Henrissat B."/>
            <person name="Schoch C.L."/>
            <person name="Horwitz B.A."/>
            <person name="Barry K.W."/>
            <person name="Condon B.J."/>
            <person name="Copeland A.C."/>
            <person name="Dhillon B."/>
            <person name="Glaser F."/>
            <person name="Hesse C.N."/>
            <person name="Kosti I."/>
            <person name="LaButti K."/>
            <person name="Lindquist E.A."/>
            <person name="Lucas S."/>
            <person name="Salamov A.A."/>
            <person name="Bradshaw R.E."/>
            <person name="Ciuffetti L."/>
            <person name="Hamelin R.C."/>
            <person name="Kema G.H.J."/>
            <person name="Lawrence C."/>
            <person name="Scott J.A."/>
            <person name="Spatafora J.W."/>
            <person name="Turgeon B.G."/>
            <person name="de Wit P.J.G.M."/>
            <person name="Zhong S."/>
            <person name="Goodwin S.B."/>
            <person name="Grigoriev I.V."/>
        </authorList>
    </citation>
    <scope>NUCLEOTIDE SEQUENCE [LARGE SCALE GENOMIC DNA]</scope>
    <source>
        <strain evidence="10">NZE10 / CBS 128990</strain>
    </source>
</reference>
<feature type="transmembrane region" description="Helical" evidence="6">
    <location>
        <begin position="109"/>
        <end position="128"/>
    </location>
</feature>
<keyword evidence="10" id="KW-1185">Reference proteome</keyword>
<dbReference type="eggNOG" id="KOG1162">
    <property type="taxonomic scope" value="Eukaryota"/>
</dbReference>
<dbReference type="STRING" id="675120.M2YNP1"/>
<name>M2YNP1_DOTSN</name>
<feature type="transmembrane region" description="Helical" evidence="6">
    <location>
        <begin position="375"/>
        <end position="395"/>
    </location>
</feature>
<keyword evidence="4 6" id="KW-1133">Transmembrane helix</keyword>
<proteinExistence type="inferred from homology"/>
<dbReference type="Pfam" id="PF03124">
    <property type="entry name" value="EXS"/>
    <property type="match status" value="1"/>
</dbReference>
<dbReference type="Proteomes" id="UP000016933">
    <property type="component" value="Unassembled WGS sequence"/>
</dbReference>
<organism evidence="9 10">
    <name type="scientific">Dothistroma septosporum (strain NZE10 / CBS 128990)</name>
    <name type="common">Red band needle blight fungus</name>
    <name type="synonym">Mycosphaerella pini</name>
    <dbReference type="NCBI Taxonomy" id="675120"/>
    <lineage>
        <taxon>Eukaryota</taxon>
        <taxon>Fungi</taxon>
        <taxon>Dikarya</taxon>
        <taxon>Ascomycota</taxon>
        <taxon>Pezizomycotina</taxon>
        <taxon>Dothideomycetes</taxon>
        <taxon>Dothideomycetidae</taxon>
        <taxon>Mycosphaerellales</taxon>
        <taxon>Mycosphaerellaceae</taxon>
        <taxon>Dothistroma</taxon>
    </lineage>
</organism>
<dbReference type="EMBL" id="KB446540">
    <property type="protein sequence ID" value="EME43645.1"/>
    <property type="molecule type" value="Genomic_DNA"/>
</dbReference>
<evidence type="ECO:0000259" key="8">
    <source>
        <dbReference type="PROSITE" id="PS51382"/>
    </source>
</evidence>
<evidence type="ECO:0000313" key="9">
    <source>
        <dbReference type="EMBL" id="EME43645.1"/>
    </source>
</evidence>
<dbReference type="PROSITE" id="PS51380">
    <property type="entry name" value="EXS"/>
    <property type="match status" value="1"/>
</dbReference>
<dbReference type="InterPro" id="IPR004342">
    <property type="entry name" value="EXS_C"/>
</dbReference>
<dbReference type="OrthoDB" id="9970435at2759"/>
<keyword evidence="3 6" id="KW-0812">Transmembrane</keyword>
<evidence type="ECO:0000256" key="4">
    <source>
        <dbReference type="ARBA" id="ARBA00022989"/>
    </source>
</evidence>
<dbReference type="OMA" id="FMQLYGV"/>